<dbReference type="AlphaFoldDB" id="B2IC40"/>
<dbReference type="PANTHER" id="PTHR10742:SF410">
    <property type="entry name" value="LYSINE-SPECIFIC HISTONE DEMETHYLASE 2"/>
    <property type="match status" value="1"/>
</dbReference>
<proteinExistence type="inferred from homology"/>
<dbReference type="Pfam" id="PF01593">
    <property type="entry name" value="Amino_oxidase"/>
    <property type="match status" value="1"/>
</dbReference>
<evidence type="ECO:0000259" key="7">
    <source>
        <dbReference type="Pfam" id="PF01593"/>
    </source>
</evidence>
<sequence>MPLHESQSFDVIIIGAGAAGLGAALQLALTPIRFCLLEARDRIGGRAHTLTQGLYPLDLGCGWLHSADHNPLVSILEQRGFTLDRTLPAWGTQTFDLGFSAADQQEFQAAADRLQARFDSFDPDASDVASSTLLEAGSRWNPLLDAISTYMSGAELDRVSARDNRNYHDTHLNWRIREGYGQAIGSLGQGLPIRLDCPVTAIDHSGPLVRVETAHGSLTTAKVIITLPTSLLAKESIRFTPALPDKREAAAGLPLGLADKVLLGLDDANDWPADGHFFGSITQTMTGSYHLRPFGRPLIEGYFGGQLAGDLEAAGPGAFFDFAVAELSMLLGSDMRHRLHFVVETRWGQDPFAHGAYSYALPGHAGARARLAALVDQRLFFAGEACSPHAFSTAHGAFMTGEEAALQALAALGTSVFAKARE</sequence>
<dbReference type="InterPro" id="IPR036188">
    <property type="entry name" value="FAD/NAD-bd_sf"/>
</dbReference>
<dbReference type="InterPro" id="IPR050281">
    <property type="entry name" value="Flavin_monoamine_oxidase"/>
</dbReference>
<comment type="similarity">
    <text evidence="2">Belongs to the tryptophan 2-monooxygenase family.</text>
</comment>
<accession>B2IC40</accession>
<dbReference type="Gene3D" id="3.50.50.60">
    <property type="entry name" value="FAD/NAD(P)-binding domain"/>
    <property type="match status" value="1"/>
</dbReference>
<dbReference type="EC" id="1.13.12.3" evidence="3"/>
<evidence type="ECO:0000256" key="3">
    <source>
        <dbReference type="ARBA" id="ARBA00012535"/>
    </source>
</evidence>
<dbReference type="GO" id="GO:0009851">
    <property type="term" value="P:auxin biosynthetic process"/>
    <property type="evidence" value="ECO:0007669"/>
    <property type="project" value="UniProtKB-KW"/>
</dbReference>
<dbReference type="KEGG" id="bid:Bind_1664"/>
<name>B2IC40_BEII9</name>
<evidence type="ECO:0000256" key="5">
    <source>
        <dbReference type="ARBA" id="ARBA00023070"/>
    </source>
</evidence>
<comment type="catalytic activity">
    <reaction evidence="6">
        <text>L-tryptophan + O2 = indole-3-acetamide + CO2 + H2O</text>
        <dbReference type="Rhea" id="RHEA:16165"/>
        <dbReference type="ChEBI" id="CHEBI:15377"/>
        <dbReference type="ChEBI" id="CHEBI:15379"/>
        <dbReference type="ChEBI" id="CHEBI:16031"/>
        <dbReference type="ChEBI" id="CHEBI:16526"/>
        <dbReference type="ChEBI" id="CHEBI:57912"/>
        <dbReference type="EC" id="1.13.12.3"/>
    </reaction>
</comment>
<dbReference type="eggNOG" id="COG1231">
    <property type="taxonomic scope" value="Bacteria"/>
</dbReference>
<dbReference type="OrthoDB" id="337830at2"/>
<dbReference type="SUPFAM" id="SSF51905">
    <property type="entry name" value="FAD/NAD(P)-binding domain"/>
    <property type="match status" value="1"/>
</dbReference>
<dbReference type="GO" id="GO:0050361">
    <property type="term" value="F:tryptophan 2-monooxygenase activity"/>
    <property type="evidence" value="ECO:0007669"/>
    <property type="project" value="UniProtKB-EC"/>
</dbReference>
<reference evidence="9" key="1">
    <citation type="submission" date="2008-03" db="EMBL/GenBank/DDBJ databases">
        <title>Complete sequence of chromosome of Beijerinckia indica subsp. indica ATCC 9039.</title>
        <authorList>
            <consortium name="US DOE Joint Genome Institute"/>
            <person name="Copeland A."/>
            <person name="Lucas S."/>
            <person name="Lapidus A."/>
            <person name="Glavina del Rio T."/>
            <person name="Dalin E."/>
            <person name="Tice H."/>
            <person name="Bruce D."/>
            <person name="Goodwin L."/>
            <person name="Pitluck S."/>
            <person name="LaButti K."/>
            <person name="Schmutz J."/>
            <person name="Larimer F."/>
            <person name="Land M."/>
            <person name="Hauser L."/>
            <person name="Kyrpides N."/>
            <person name="Mikhailova N."/>
            <person name="Dunfield P.F."/>
            <person name="Dedysh S.N."/>
            <person name="Liesack W."/>
            <person name="Saw J.H."/>
            <person name="Alam M."/>
            <person name="Chen Y."/>
            <person name="Murrell J.C."/>
            <person name="Richardson P."/>
        </authorList>
    </citation>
    <scope>NUCLEOTIDE SEQUENCE [LARGE SCALE GENOMIC DNA]</scope>
    <source>
        <strain evidence="9">ATCC 9039 / DSM 1715 / NCIMB 8712</strain>
    </source>
</reference>
<evidence type="ECO:0000256" key="4">
    <source>
        <dbReference type="ARBA" id="ARBA00017871"/>
    </source>
</evidence>
<dbReference type="EMBL" id="CP001016">
    <property type="protein sequence ID" value="ACB95295.1"/>
    <property type="molecule type" value="Genomic_DNA"/>
</dbReference>
<dbReference type="SUPFAM" id="SSF54373">
    <property type="entry name" value="FAD-linked reductases, C-terminal domain"/>
    <property type="match status" value="1"/>
</dbReference>
<keyword evidence="5" id="KW-0073">Auxin biosynthesis</keyword>
<evidence type="ECO:0000256" key="2">
    <source>
        <dbReference type="ARBA" id="ARBA00005833"/>
    </source>
</evidence>
<dbReference type="PRINTS" id="PR00420">
    <property type="entry name" value="RNGMNOXGNASE"/>
</dbReference>
<keyword evidence="9" id="KW-1185">Reference proteome</keyword>
<protein>
    <recommendedName>
        <fullName evidence="4">Tryptophan 2-monooxygenase</fullName>
        <ecNumber evidence="3">1.13.12.3</ecNumber>
    </recommendedName>
</protein>
<reference evidence="8 9" key="2">
    <citation type="journal article" date="2010" name="J. Bacteriol.">
        <title>Complete genome sequence of Beijerinckia indica subsp. indica.</title>
        <authorList>
            <person name="Tamas I."/>
            <person name="Dedysh S.N."/>
            <person name="Liesack W."/>
            <person name="Stott M.B."/>
            <person name="Alam M."/>
            <person name="Murrell J.C."/>
            <person name="Dunfield P.F."/>
        </authorList>
    </citation>
    <scope>NUCLEOTIDE SEQUENCE [LARGE SCALE GENOMIC DNA]</scope>
    <source>
        <strain evidence="9">ATCC 9039 / DSM 1715 / NCIMB 8712</strain>
    </source>
</reference>
<evidence type="ECO:0000313" key="9">
    <source>
        <dbReference type="Proteomes" id="UP000001695"/>
    </source>
</evidence>
<evidence type="ECO:0000256" key="6">
    <source>
        <dbReference type="ARBA" id="ARBA00047321"/>
    </source>
</evidence>
<gene>
    <name evidence="8" type="ordered locus">Bind_1664</name>
</gene>
<dbReference type="InterPro" id="IPR002937">
    <property type="entry name" value="Amino_oxidase"/>
</dbReference>
<dbReference type="HOGENOM" id="CLU_004498_10_3_5"/>
<dbReference type="RefSeq" id="WP_012384652.1">
    <property type="nucleotide sequence ID" value="NC_010581.1"/>
</dbReference>
<feature type="domain" description="Amine oxidase" evidence="7">
    <location>
        <begin position="19"/>
        <end position="405"/>
    </location>
</feature>
<dbReference type="Proteomes" id="UP000001695">
    <property type="component" value="Chromosome"/>
</dbReference>
<organism evidence="8 9">
    <name type="scientific">Beijerinckia indica subsp. indica (strain ATCC 9039 / DSM 1715 / NCIMB 8712)</name>
    <dbReference type="NCBI Taxonomy" id="395963"/>
    <lineage>
        <taxon>Bacteria</taxon>
        <taxon>Pseudomonadati</taxon>
        <taxon>Pseudomonadota</taxon>
        <taxon>Alphaproteobacteria</taxon>
        <taxon>Hyphomicrobiales</taxon>
        <taxon>Beijerinckiaceae</taxon>
        <taxon>Beijerinckia</taxon>
    </lineage>
</organism>
<comment type="pathway">
    <text evidence="1">Plant hormone metabolism; auxin biosynthesis.</text>
</comment>
<dbReference type="STRING" id="395963.Bind_1664"/>
<evidence type="ECO:0000256" key="1">
    <source>
        <dbReference type="ARBA" id="ARBA00004814"/>
    </source>
</evidence>
<evidence type="ECO:0000313" key="8">
    <source>
        <dbReference type="EMBL" id="ACB95295.1"/>
    </source>
</evidence>
<dbReference type="PANTHER" id="PTHR10742">
    <property type="entry name" value="FLAVIN MONOAMINE OXIDASE"/>
    <property type="match status" value="1"/>
</dbReference>